<feature type="transmembrane region" description="Helical" evidence="1">
    <location>
        <begin position="542"/>
        <end position="560"/>
    </location>
</feature>
<reference evidence="4" key="2">
    <citation type="submission" date="2022-10" db="EMBL/GenBank/DDBJ databases">
        <authorList>
            <consortium name="ENA_rothamsted_submissions"/>
            <consortium name="culmorum"/>
            <person name="King R."/>
        </authorList>
    </citation>
    <scope>NUCLEOTIDE SEQUENCE</scope>
</reference>
<feature type="chain" id="PRO_5040457612" description="Nose resistant-to-fluoxetine protein N-terminal domain-containing protein" evidence="2">
    <location>
        <begin position="21"/>
        <end position="660"/>
    </location>
</feature>
<evidence type="ECO:0000259" key="3">
    <source>
        <dbReference type="SMART" id="SM00703"/>
    </source>
</evidence>
<organism evidence="4 5">
    <name type="scientific">Chironomus riparius</name>
    <dbReference type="NCBI Taxonomy" id="315576"/>
    <lineage>
        <taxon>Eukaryota</taxon>
        <taxon>Metazoa</taxon>
        <taxon>Ecdysozoa</taxon>
        <taxon>Arthropoda</taxon>
        <taxon>Hexapoda</taxon>
        <taxon>Insecta</taxon>
        <taxon>Pterygota</taxon>
        <taxon>Neoptera</taxon>
        <taxon>Endopterygota</taxon>
        <taxon>Diptera</taxon>
        <taxon>Nematocera</taxon>
        <taxon>Chironomoidea</taxon>
        <taxon>Chironomidae</taxon>
        <taxon>Chironominae</taxon>
        <taxon>Chironomus</taxon>
    </lineage>
</organism>
<feature type="transmembrane region" description="Helical" evidence="1">
    <location>
        <begin position="499"/>
        <end position="522"/>
    </location>
</feature>
<evidence type="ECO:0000313" key="5">
    <source>
        <dbReference type="Proteomes" id="UP001153620"/>
    </source>
</evidence>
<accession>A0A9N9RMK7</accession>
<protein>
    <recommendedName>
        <fullName evidence="3">Nose resistant-to-fluoxetine protein N-terminal domain-containing protein</fullName>
    </recommendedName>
</protein>
<dbReference type="PANTHER" id="PTHR11161">
    <property type="entry name" value="O-ACYLTRANSFERASE"/>
    <property type="match status" value="1"/>
</dbReference>
<dbReference type="InterPro" id="IPR006621">
    <property type="entry name" value="Nose-resist-to-fluoxetine_N"/>
</dbReference>
<feature type="transmembrane region" description="Helical" evidence="1">
    <location>
        <begin position="394"/>
        <end position="416"/>
    </location>
</feature>
<dbReference type="Pfam" id="PF01757">
    <property type="entry name" value="Acyl_transf_3"/>
    <property type="match status" value="1"/>
</dbReference>
<keyword evidence="5" id="KW-1185">Reference proteome</keyword>
<keyword evidence="1" id="KW-0472">Membrane</keyword>
<evidence type="ECO:0000256" key="2">
    <source>
        <dbReference type="SAM" id="SignalP"/>
    </source>
</evidence>
<gene>
    <name evidence="4" type="ORF">CHIRRI_LOCUS4085</name>
</gene>
<dbReference type="GO" id="GO:0016747">
    <property type="term" value="F:acyltransferase activity, transferring groups other than amino-acyl groups"/>
    <property type="evidence" value="ECO:0007669"/>
    <property type="project" value="InterPro"/>
</dbReference>
<dbReference type="InterPro" id="IPR052728">
    <property type="entry name" value="O2_lipid_transport_reg"/>
</dbReference>
<dbReference type="Pfam" id="PF20146">
    <property type="entry name" value="NRF"/>
    <property type="match status" value="1"/>
</dbReference>
<name>A0A9N9RMK7_9DIPT</name>
<dbReference type="EMBL" id="OU895877">
    <property type="protein sequence ID" value="CAG9801150.1"/>
    <property type="molecule type" value="Genomic_DNA"/>
</dbReference>
<dbReference type="AlphaFoldDB" id="A0A9N9RMK7"/>
<feature type="transmembrane region" description="Helical" evidence="1">
    <location>
        <begin position="610"/>
        <end position="631"/>
    </location>
</feature>
<dbReference type="PANTHER" id="PTHR11161:SF0">
    <property type="entry name" value="O-ACYLTRANSFERASE LIKE PROTEIN"/>
    <property type="match status" value="1"/>
</dbReference>
<dbReference type="SMART" id="SM00703">
    <property type="entry name" value="NRF"/>
    <property type="match status" value="1"/>
</dbReference>
<evidence type="ECO:0000313" key="4">
    <source>
        <dbReference type="EMBL" id="CAG9801150.1"/>
    </source>
</evidence>
<dbReference type="OrthoDB" id="118951at2759"/>
<feature type="transmembrane region" description="Helical" evidence="1">
    <location>
        <begin position="182"/>
        <end position="201"/>
    </location>
</feature>
<feature type="signal peptide" evidence="2">
    <location>
        <begin position="1"/>
        <end position="20"/>
    </location>
</feature>
<reference evidence="4" key="1">
    <citation type="submission" date="2022-01" db="EMBL/GenBank/DDBJ databases">
        <authorList>
            <person name="King R."/>
        </authorList>
    </citation>
    <scope>NUCLEOTIDE SEQUENCE</scope>
</reference>
<feature type="transmembrane region" description="Helical" evidence="1">
    <location>
        <begin position="334"/>
        <end position="352"/>
    </location>
</feature>
<sequence>MKIIFLIFAVLFYVCNFTYAEINDVKCDAQIEYINQALAKREKWSVEWFDSWSKFQSGVSYGNLVDLGHFDLCVQFVHNSKDSNIDVIKGQHCMIYYRATVNASTHENDGIFDWREIGSALRERNLRLGGAVCMPASCSTTKIRQFVNETVLASADLVITNDYDQSMFCSTNEPIPFETIDIVAIIIASIFVLLLISSTTYEIYMIHKNQTPCELYSAFSIYKNGKKLFDTKRGHSKSIIHCLPGLRTLSMLQIMLGHRYEAISQLYPNINSNYFAVGGPWQNTIWSAFVNIHPIAVDTFFVLGGCLLARSILNLIEKGKLNIPKLYLHRYMRVMPVLAFLLLIIISVYKMFGIGPYYKYMTERVHVNRCKMYYWTTLLHIQNYYNPSNACIPASWYLSADFQLVLVTPLLVYPAYKYGWKFMWVFPSYIVGTVILAFTASMIHEYKTLRNLMPSDVSFQFTKDFYYATHIRCGPWLMGIMLGYTFYKLKGRKLTLNKHLIVLLWTLCIGTLIAISIGLYPLKNVENPPSQVAQALFFSLHRNSWGLAIIWIIFACEMGYDGIVGKFLELPIWRPLGRMSLSFYLVHTVYFSVQMGRWRVPNNFDDATLLHIYAGDIIVSTILASILYLTFEEPFLIVENYIYKMIEQKKVKSKSSKESV</sequence>
<evidence type="ECO:0000256" key="1">
    <source>
        <dbReference type="SAM" id="Phobius"/>
    </source>
</evidence>
<proteinExistence type="predicted"/>
<keyword evidence="2" id="KW-0732">Signal</keyword>
<feature type="transmembrane region" description="Helical" evidence="1">
    <location>
        <begin position="423"/>
        <end position="445"/>
    </location>
</feature>
<keyword evidence="1" id="KW-0812">Transmembrane</keyword>
<dbReference type="InterPro" id="IPR002656">
    <property type="entry name" value="Acyl_transf_3_dom"/>
</dbReference>
<dbReference type="Proteomes" id="UP001153620">
    <property type="component" value="Chromosome 1"/>
</dbReference>
<feature type="transmembrane region" description="Helical" evidence="1">
    <location>
        <begin position="465"/>
        <end position="487"/>
    </location>
</feature>
<keyword evidence="1" id="KW-1133">Transmembrane helix</keyword>
<feature type="domain" description="Nose resistant-to-fluoxetine protein N-terminal" evidence="3">
    <location>
        <begin position="24"/>
        <end position="166"/>
    </location>
</feature>